<keyword evidence="1" id="KW-1133">Transmembrane helix</keyword>
<organism evidence="3 4">
    <name type="scientific">Dryococelus australis</name>
    <dbReference type="NCBI Taxonomy" id="614101"/>
    <lineage>
        <taxon>Eukaryota</taxon>
        <taxon>Metazoa</taxon>
        <taxon>Ecdysozoa</taxon>
        <taxon>Arthropoda</taxon>
        <taxon>Hexapoda</taxon>
        <taxon>Insecta</taxon>
        <taxon>Pterygota</taxon>
        <taxon>Neoptera</taxon>
        <taxon>Polyneoptera</taxon>
        <taxon>Phasmatodea</taxon>
        <taxon>Verophasmatodea</taxon>
        <taxon>Anareolatae</taxon>
        <taxon>Phasmatidae</taxon>
        <taxon>Eurycanthinae</taxon>
        <taxon>Dryococelus</taxon>
    </lineage>
</organism>
<dbReference type="Pfam" id="PF13843">
    <property type="entry name" value="DDE_Tnp_1_7"/>
    <property type="match status" value="1"/>
</dbReference>
<dbReference type="InterPro" id="IPR029526">
    <property type="entry name" value="PGBD"/>
</dbReference>
<keyword evidence="1" id="KW-0812">Transmembrane</keyword>
<comment type="caution">
    <text evidence="3">The sequence shown here is derived from an EMBL/GenBank/DDBJ whole genome shotgun (WGS) entry which is preliminary data.</text>
</comment>
<reference evidence="3 4" key="1">
    <citation type="submission" date="2023-02" db="EMBL/GenBank/DDBJ databases">
        <title>LHISI_Scaffold_Assembly.</title>
        <authorList>
            <person name="Stuart O.P."/>
            <person name="Cleave R."/>
            <person name="Magrath M.J.L."/>
            <person name="Mikheyev A.S."/>
        </authorList>
    </citation>
    <scope>NUCLEOTIDE SEQUENCE [LARGE SCALE GENOMIC DNA]</scope>
    <source>
        <strain evidence="3">Daus_M_001</strain>
        <tissue evidence="3">Leg muscle</tissue>
    </source>
</reference>
<evidence type="ECO:0000259" key="2">
    <source>
        <dbReference type="Pfam" id="PF13843"/>
    </source>
</evidence>
<dbReference type="EMBL" id="JARBHB010000011">
    <property type="protein sequence ID" value="KAJ8872106.1"/>
    <property type="molecule type" value="Genomic_DNA"/>
</dbReference>
<keyword evidence="1" id="KW-0472">Membrane</keyword>
<proteinExistence type="predicted"/>
<accession>A0ABQ9GJ75</accession>
<evidence type="ECO:0000256" key="1">
    <source>
        <dbReference type="SAM" id="Phobius"/>
    </source>
</evidence>
<protein>
    <recommendedName>
        <fullName evidence="2">PiggyBac transposable element-derived protein domain-containing protein</fullName>
    </recommendedName>
</protein>
<evidence type="ECO:0000313" key="4">
    <source>
        <dbReference type="Proteomes" id="UP001159363"/>
    </source>
</evidence>
<sequence length="95" mass="11090">MCKPRKPVKAWRLLIDEDIIRSIFEFTNKKLHIFLLYMANVLWVSLFGLLYLAGVFKSNNEVVESLFSTDGTSPDMSRDVMSLKRFLFFTLSTTF</sequence>
<dbReference type="Proteomes" id="UP001159363">
    <property type="component" value="Chromosome 10"/>
</dbReference>
<feature type="transmembrane region" description="Helical" evidence="1">
    <location>
        <begin position="31"/>
        <end position="53"/>
    </location>
</feature>
<feature type="domain" description="PiggyBac transposable element-derived protein" evidence="2">
    <location>
        <begin position="7"/>
        <end position="89"/>
    </location>
</feature>
<evidence type="ECO:0000313" key="3">
    <source>
        <dbReference type="EMBL" id="KAJ8872106.1"/>
    </source>
</evidence>
<keyword evidence="4" id="KW-1185">Reference proteome</keyword>
<gene>
    <name evidence="3" type="ORF">PR048_025707</name>
</gene>
<name>A0ABQ9GJ75_9NEOP</name>